<name>A0A1J7CEG4_9ACTN</name>
<dbReference type="STRING" id="1428644.BIV57_07635"/>
<proteinExistence type="predicted"/>
<evidence type="ECO:0000313" key="2">
    <source>
        <dbReference type="Proteomes" id="UP000243342"/>
    </source>
</evidence>
<accession>A0A1J7CEG4</accession>
<dbReference type="Proteomes" id="UP000243342">
    <property type="component" value="Unassembled WGS sequence"/>
</dbReference>
<organism evidence="1 2">
    <name type="scientific">Mangrovactinospora gilvigrisea</name>
    <dbReference type="NCBI Taxonomy" id="1428644"/>
    <lineage>
        <taxon>Bacteria</taxon>
        <taxon>Bacillati</taxon>
        <taxon>Actinomycetota</taxon>
        <taxon>Actinomycetes</taxon>
        <taxon>Kitasatosporales</taxon>
        <taxon>Streptomycetaceae</taxon>
        <taxon>Mangrovactinospora</taxon>
    </lineage>
</organism>
<comment type="caution">
    <text evidence="1">The sequence shown here is derived from an EMBL/GenBank/DDBJ whole genome shotgun (WGS) entry which is preliminary data.</text>
</comment>
<keyword evidence="2" id="KW-1185">Reference proteome</keyword>
<gene>
    <name evidence="1" type="ORF">BIV57_07635</name>
</gene>
<reference evidence="1 2" key="1">
    <citation type="submission" date="2016-10" db="EMBL/GenBank/DDBJ databases">
        <title>Genome sequence of Streptomyces gilvigriseus MUSC 26.</title>
        <authorList>
            <person name="Lee L.-H."/>
            <person name="Ser H.-L."/>
        </authorList>
    </citation>
    <scope>NUCLEOTIDE SEQUENCE [LARGE SCALE GENOMIC DNA]</scope>
    <source>
        <strain evidence="1 2">MUSC 26</strain>
    </source>
</reference>
<dbReference type="AlphaFoldDB" id="A0A1J7CEG4"/>
<sequence length="176" mass="19161">MIAELHRTDHPECLLARLLNSTDSPTPYLAGSLPHPPSTADTHRADLLHLTTRHLQKPLDATKEHGPAARLVVWHCRLAHPVDQAVLGDGQWARAATAIARTGRFASPEHEDGPRWVALRTGPDRLDLVAVLLTEDGRAHPAPQPSEVAALCRRLTAELTSSAAPGSLPVRRIRGW</sequence>
<dbReference type="RefSeq" id="WP_071655946.1">
    <property type="nucleotide sequence ID" value="NZ_MLCF01000031.1"/>
</dbReference>
<dbReference type="EMBL" id="MLCF01000031">
    <property type="protein sequence ID" value="OIV38074.1"/>
    <property type="molecule type" value="Genomic_DNA"/>
</dbReference>
<dbReference type="OrthoDB" id="4269146at2"/>
<evidence type="ECO:0000313" key="1">
    <source>
        <dbReference type="EMBL" id="OIV38074.1"/>
    </source>
</evidence>
<protein>
    <submittedName>
        <fullName evidence="1">Uncharacterized protein</fullName>
    </submittedName>
</protein>